<dbReference type="Gene3D" id="1.25.40.20">
    <property type="entry name" value="Ankyrin repeat-containing domain"/>
    <property type="match status" value="2"/>
</dbReference>
<evidence type="ECO:0000256" key="3">
    <source>
        <dbReference type="ARBA" id="ARBA00022737"/>
    </source>
</evidence>
<dbReference type="PANTHER" id="PTHR24186:SF54">
    <property type="entry name" value="PGG DOMAIN-CONTAINING PROTEIN"/>
    <property type="match status" value="1"/>
</dbReference>
<dbReference type="FunFam" id="1.25.40.20:FF:000486">
    <property type="entry name" value="Ankyrin repeat family protein"/>
    <property type="match status" value="1"/>
</dbReference>
<evidence type="ECO:0000256" key="5">
    <source>
        <dbReference type="ARBA" id="ARBA00023043"/>
    </source>
</evidence>
<evidence type="ECO:0000256" key="4">
    <source>
        <dbReference type="ARBA" id="ARBA00022989"/>
    </source>
</evidence>
<dbReference type="Pfam" id="PF13962">
    <property type="entry name" value="PGG"/>
    <property type="match status" value="1"/>
</dbReference>
<feature type="domain" description="PGG" evidence="8">
    <location>
        <begin position="913"/>
        <end position="1020"/>
    </location>
</feature>
<accession>M8B3D9</accession>
<dbReference type="InterPro" id="IPR036770">
    <property type="entry name" value="Ankyrin_rpt-contain_sf"/>
</dbReference>
<protein>
    <submittedName>
        <fullName evidence="9">Uncharacterized protein</fullName>
    </submittedName>
</protein>
<reference evidence="9" key="1">
    <citation type="submission" date="2015-06" db="UniProtKB">
        <authorList>
            <consortium name="EnsemblPlants"/>
        </authorList>
    </citation>
    <scope>IDENTIFICATION</scope>
</reference>
<dbReference type="AlphaFoldDB" id="M8B3D9"/>
<evidence type="ECO:0000259" key="8">
    <source>
        <dbReference type="Pfam" id="PF13962"/>
    </source>
</evidence>
<organism evidence="9">
    <name type="scientific">Aegilops tauschii</name>
    <name type="common">Tausch's goatgrass</name>
    <name type="synonym">Aegilops squarrosa</name>
    <dbReference type="NCBI Taxonomy" id="37682"/>
    <lineage>
        <taxon>Eukaryota</taxon>
        <taxon>Viridiplantae</taxon>
        <taxon>Streptophyta</taxon>
        <taxon>Embryophyta</taxon>
        <taxon>Tracheophyta</taxon>
        <taxon>Spermatophyta</taxon>
        <taxon>Magnoliopsida</taxon>
        <taxon>Liliopsida</taxon>
        <taxon>Poales</taxon>
        <taxon>Poaceae</taxon>
        <taxon>BOP clade</taxon>
        <taxon>Pooideae</taxon>
        <taxon>Triticodae</taxon>
        <taxon>Triticeae</taxon>
        <taxon>Triticinae</taxon>
        <taxon>Aegilops</taxon>
    </lineage>
</organism>
<dbReference type="PROSITE" id="PS50088">
    <property type="entry name" value="ANK_REPEAT"/>
    <property type="match status" value="1"/>
</dbReference>
<dbReference type="Pfam" id="PF12796">
    <property type="entry name" value="Ank_2"/>
    <property type="match status" value="2"/>
</dbReference>
<dbReference type="EnsemblPlants" id="EMT08521">
    <property type="protein sequence ID" value="EMT08521"/>
    <property type="gene ID" value="F775_10371"/>
</dbReference>
<keyword evidence="2" id="KW-0812">Transmembrane</keyword>
<name>M8B3D9_AEGTA</name>
<dbReference type="SUPFAM" id="SSF48403">
    <property type="entry name" value="Ankyrin repeat"/>
    <property type="match status" value="1"/>
</dbReference>
<comment type="subcellular location">
    <subcellularLocation>
        <location evidence="1">Membrane</location>
        <topology evidence="1">Multi-pass membrane protein</topology>
    </subcellularLocation>
</comment>
<dbReference type="InterPro" id="IPR005174">
    <property type="entry name" value="KIB1-4_b-propeller"/>
</dbReference>
<evidence type="ECO:0000256" key="1">
    <source>
        <dbReference type="ARBA" id="ARBA00004141"/>
    </source>
</evidence>
<dbReference type="SMART" id="SM00248">
    <property type="entry name" value="ANK"/>
    <property type="match status" value="9"/>
</dbReference>
<evidence type="ECO:0000313" key="9">
    <source>
        <dbReference type="EnsemblPlants" id="EMT08521"/>
    </source>
</evidence>
<evidence type="ECO:0000256" key="6">
    <source>
        <dbReference type="ARBA" id="ARBA00023136"/>
    </source>
</evidence>
<proteinExistence type="predicted"/>
<keyword evidence="3" id="KW-0677">Repeat</keyword>
<evidence type="ECO:0000259" key="7">
    <source>
        <dbReference type="Pfam" id="PF03478"/>
    </source>
</evidence>
<dbReference type="InterPro" id="IPR026961">
    <property type="entry name" value="PGG_dom"/>
</dbReference>
<keyword evidence="6" id="KW-0472">Membrane</keyword>
<dbReference type="InterPro" id="IPR002110">
    <property type="entry name" value="Ankyrin_rpt"/>
</dbReference>
<dbReference type="GO" id="GO:0005886">
    <property type="term" value="C:plasma membrane"/>
    <property type="evidence" value="ECO:0007669"/>
    <property type="project" value="TreeGrafter"/>
</dbReference>
<dbReference type="Pfam" id="PF03478">
    <property type="entry name" value="Beta-prop_KIB1-4"/>
    <property type="match status" value="1"/>
</dbReference>
<feature type="domain" description="KIB1-4 beta-propeller" evidence="7">
    <location>
        <begin position="106"/>
        <end position="360"/>
    </location>
</feature>
<dbReference type="PANTHER" id="PTHR24186">
    <property type="entry name" value="PROTEIN PHOSPHATASE 1 REGULATORY SUBUNIT"/>
    <property type="match status" value="1"/>
</dbReference>
<evidence type="ECO:0000256" key="2">
    <source>
        <dbReference type="ARBA" id="ARBA00022692"/>
    </source>
</evidence>
<keyword evidence="4" id="KW-1133">Transmembrane helix</keyword>
<sequence>MSAQTAAAAACDERENKRAHAESQCWSATYPEDLLVLVYTMVASPRGRTCFAAVCRSWRAAARAAPPVPVLPWLLLPPRDGIAMKDLYCLEDGALMDLKILQIIGGHDGGWVAVPVSGRPVRIMNLFSGADVALDEKKAMMACPIPDHAPRTQVVISRVVFSAPPTSPRCILAAVTQNCGIALCRVGCPNSGWAVQGCHSNIREIVDITFCDGELYGLYKKRKLVKFDIGVDEKVGAPMVTAEHQLIMQGIGRTIGTDDDYWDSTSYIFNLEGKLAMALKARWLPNIPPFFKVFKLVDIHIHMGKRKPHYKDKWLEVTSLDDHALFLGKSFSKAVHVPAKMCGGVERNRIYYSHHCWLGRNTVIPSDKVFLKVSNDSNGMTCYKEDDLKNAITDDDDDVKRIISGMWKSMAPVIHQSKTTGTVMYRRLSYHIAFDLIHDSTPVSSILLALAISVLAALFIARLLHTQSLLFCKVKSIDRCMAANTPRTSSPGGRQAYMDKRLLEAATTGDSTSMKQLAAQNPSILLGTTPQGNNCLHIASIHDHRGFCEDVLEQEKPLLSNVNYESLLAKVNFEGETPLITAVTLGHVSLASFLLGCCHQLELRQAILKQDMYGFNALHHAIRNGHKDLALELIAKEPALSQAMTNFNESPMFIAVMRNFQQVFRKLLEIPYSSHGGKNSCNALHAAAGNGNEDVAKEIMEKRPALAREAAKDGNTPTMLAVIYAKVAVLRVLLEHDSSLGYEISKQGYPLLCAAADRGHVDVAQVLLKHCPDALYHNTSGEICTCLHHAVRGGHMKFVKFILKKKQLQKVVNMQDSSGKTALHYAVQKCNPKMVAALLSHKDIDRTVIDNFSGSAVQELSSNMRAVKTLNWNEVIMRMSEADPHHATASHYLAEAKQLAIYESRKNVKSLTKTDTTNTSLVAVLITTITFAAAFTLPGGYSSAPESEGLPVMSRKVAFIAFLISDTLAMCLSFCVAFICIIARWEDYEILINYRYFTKKLLWFAYAATTTAFSTGLYTVLAPRLHWLAIAICVMSAVLPIVTKLLGKWPIWWLKIRLGKKYKHDLLSIV</sequence>
<keyword evidence="5" id="KW-0040">ANK repeat</keyword>